<protein>
    <submittedName>
        <fullName evidence="1">Uncharacterized protein</fullName>
    </submittedName>
</protein>
<comment type="caution">
    <text evidence="1">The sequence shown here is derived from an EMBL/GenBank/DDBJ whole genome shotgun (WGS) entry which is preliminary data.</text>
</comment>
<organism evidence="1 2">
    <name type="scientific">Glycine soja</name>
    <name type="common">Wild soybean</name>
    <dbReference type="NCBI Taxonomy" id="3848"/>
    <lineage>
        <taxon>Eukaryota</taxon>
        <taxon>Viridiplantae</taxon>
        <taxon>Streptophyta</taxon>
        <taxon>Embryophyta</taxon>
        <taxon>Tracheophyta</taxon>
        <taxon>Spermatophyta</taxon>
        <taxon>Magnoliopsida</taxon>
        <taxon>eudicotyledons</taxon>
        <taxon>Gunneridae</taxon>
        <taxon>Pentapetalae</taxon>
        <taxon>rosids</taxon>
        <taxon>fabids</taxon>
        <taxon>Fabales</taxon>
        <taxon>Fabaceae</taxon>
        <taxon>Papilionoideae</taxon>
        <taxon>50 kb inversion clade</taxon>
        <taxon>NPAAA clade</taxon>
        <taxon>indigoferoid/millettioid clade</taxon>
        <taxon>Phaseoleae</taxon>
        <taxon>Glycine</taxon>
        <taxon>Glycine subgen. Soja</taxon>
    </lineage>
</organism>
<dbReference type="Proteomes" id="UP000289340">
    <property type="component" value="Chromosome 6"/>
</dbReference>
<keyword evidence="2" id="KW-1185">Reference proteome</keyword>
<dbReference type="EMBL" id="QZWG01000006">
    <property type="protein sequence ID" value="RZC05993.1"/>
    <property type="molecule type" value="Genomic_DNA"/>
</dbReference>
<reference evidence="1 2" key="1">
    <citation type="submission" date="2018-09" db="EMBL/GenBank/DDBJ databases">
        <title>A high-quality reference genome of wild soybean provides a powerful tool to mine soybean genomes.</title>
        <authorList>
            <person name="Xie M."/>
            <person name="Chung C.Y.L."/>
            <person name="Li M.-W."/>
            <person name="Wong F.-L."/>
            <person name="Chan T.-F."/>
            <person name="Lam H.-M."/>
        </authorList>
    </citation>
    <scope>NUCLEOTIDE SEQUENCE [LARGE SCALE GENOMIC DNA]</scope>
    <source>
        <strain evidence="2">cv. W05</strain>
        <tissue evidence="1">Hypocotyl of etiolated seedlings</tissue>
    </source>
</reference>
<evidence type="ECO:0000313" key="2">
    <source>
        <dbReference type="Proteomes" id="UP000289340"/>
    </source>
</evidence>
<name>A0A445K5B4_GLYSO</name>
<dbReference type="AlphaFoldDB" id="A0A445K5B4"/>
<proteinExistence type="predicted"/>
<gene>
    <name evidence="1" type="ORF">D0Y65_013844</name>
</gene>
<evidence type="ECO:0000313" key="1">
    <source>
        <dbReference type="EMBL" id="RZC05993.1"/>
    </source>
</evidence>
<accession>A0A445K5B4</accession>
<sequence length="69" mass="7290">MEFSSQKVSSPTGRRVREEVVVLVIGEEASVVALEKKFSSGVSTLASKVGEGAMVVENMGDDEGVEAME</sequence>